<evidence type="ECO:0000256" key="7">
    <source>
        <dbReference type="ARBA" id="ARBA00023033"/>
    </source>
</evidence>
<dbReference type="Proteomes" id="UP000609802">
    <property type="component" value="Unassembled WGS sequence"/>
</dbReference>
<dbReference type="Pfam" id="PF01494">
    <property type="entry name" value="FAD_binding_3"/>
    <property type="match status" value="1"/>
</dbReference>
<dbReference type="Gene3D" id="3.50.50.60">
    <property type="entry name" value="FAD/NAD(P)-binding domain"/>
    <property type="match status" value="2"/>
</dbReference>
<comment type="pathway">
    <text evidence="2">Cofactor biosynthesis; ubiquinone biosynthesis.</text>
</comment>
<dbReference type="PRINTS" id="PR00420">
    <property type="entry name" value="RNGMNOXGNASE"/>
</dbReference>
<dbReference type="InterPro" id="IPR036188">
    <property type="entry name" value="FAD/NAD-bd_sf"/>
</dbReference>
<feature type="domain" description="FAD-binding" evidence="8">
    <location>
        <begin position="8"/>
        <end position="324"/>
    </location>
</feature>
<evidence type="ECO:0000259" key="8">
    <source>
        <dbReference type="Pfam" id="PF01494"/>
    </source>
</evidence>
<protein>
    <submittedName>
        <fullName evidence="9">2-octaprenyl-6-methoxyphenyl hydroxylase</fullName>
    </submittedName>
</protein>
<dbReference type="InterPro" id="IPR010971">
    <property type="entry name" value="UbiH/COQ6"/>
</dbReference>
<organism evidence="9 10">
    <name type="scientific">Aliiroseovarius zhejiangensis</name>
    <dbReference type="NCBI Taxonomy" id="1632025"/>
    <lineage>
        <taxon>Bacteria</taxon>
        <taxon>Pseudomonadati</taxon>
        <taxon>Pseudomonadota</taxon>
        <taxon>Alphaproteobacteria</taxon>
        <taxon>Rhodobacterales</taxon>
        <taxon>Paracoccaceae</taxon>
        <taxon>Aliiroseovarius</taxon>
    </lineage>
</organism>
<evidence type="ECO:0000313" key="10">
    <source>
        <dbReference type="Proteomes" id="UP000609802"/>
    </source>
</evidence>
<dbReference type="NCBIfam" id="TIGR01988">
    <property type="entry name" value="Ubi-OHases"/>
    <property type="match status" value="1"/>
</dbReference>
<dbReference type="InterPro" id="IPR002938">
    <property type="entry name" value="FAD-bd"/>
</dbReference>
<name>A0ABQ3J2U0_9RHOB</name>
<keyword evidence="6" id="KW-0560">Oxidoreductase</keyword>
<keyword evidence="10" id="KW-1185">Reference proteome</keyword>
<proteinExistence type="inferred from homology"/>
<accession>A0ABQ3J2U0</accession>
<evidence type="ECO:0000256" key="6">
    <source>
        <dbReference type="ARBA" id="ARBA00023002"/>
    </source>
</evidence>
<dbReference type="PANTHER" id="PTHR43876">
    <property type="entry name" value="UBIQUINONE BIOSYNTHESIS MONOOXYGENASE COQ6, MITOCHONDRIAL"/>
    <property type="match status" value="1"/>
</dbReference>
<gene>
    <name evidence="9" type="ORF">GCM10016455_20090</name>
</gene>
<dbReference type="RefSeq" id="WP_308442449.1">
    <property type="nucleotide sequence ID" value="NZ_BNCH01000004.1"/>
</dbReference>
<evidence type="ECO:0000256" key="4">
    <source>
        <dbReference type="ARBA" id="ARBA00022630"/>
    </source>
</evidence>
<keyword evidence="7" id="KW-0503">Monooxygenase</keyword>
<comment type="similarity">
    <text evidence="3">Belongs to the UbiH/COQ6 family.</text>
</comment>
<evidence type="ECO:0000313" key="9">
    <source>
        <dbReference type="EMBL" id="GHE99328.1"/>
    </source>
</evidence>
<sequence>MTMTEHRADIFISGGGIAGQVAAAAFAEAGFTVVMADPFTPVVTADDDRSDLRSTAFLQPARRLFDRIGIWSLLADHAKPLNQLAVIDTIGWPPEIRDRRVFQSDDMGDEPFGWNLMNWVVRREIWGYLQDQPRITPLYGTGFRALVQRTGEIIVTLTNGDIVRARMGIAADGKFSPLREAAGISVSTTRYGQKSLAFTVTHELPHNNISTEIYNEGGPFTIVPLPDIDGQNASAIVWMNKGPRAVELMNMPVPEFEEVMLARSTGLLGRMHLQGNRSIWPIITQTADQLTAGRVAVVAEAAHALPPIGAQGLNTSLNDVIALLDLAEGAPHTLGDPQMMRAFEKSRAGDIARRARVIDLFNRVTRSGDGIMQAVRLIGLKAVHDVAPMRKRVMRAGLGPK</sequence>
<evidence type="ECO:0000256" key="5">
    <source>
        <dbReference type="ARBA" id="ARBA00022827"/>
    </source>
</evidence>
<keyword evidence="5" id="KW-0274">FAD</keyword>
<evidence type="ECO:0000256" key="3">
    <source>
        <dbReference type="ARBA" id="ARBA00005349"/>
    </source>
</evidence>
<dbReference type="PANTHER" id="PTHR43876:SF7">
    <property type="entry name" value="UBIQUINONE BIOSYNTHESIS MONOOXYGENASE COQ6, MITOCHONDRIAL"/>
    <property type="match status" value="1"/>
</dbReference>
<evidence type="ECO:0000256" key="1">
    <source>
        <dbReference type="ARBA" id="ARBA00001974"/>
    </source>
</evidence>
<comment type="cofactor">
    <cofactor evidence="1">
        <name>FAD</name>
        <dbReference type="ChEBI" id="CHEBI:57692"/>
    </cofactor>
</comment>
<keyword evidence="4" id="KW-0285">Flavoprotein</keyword>
<dbReference type="InterPro" id="IPR051205">
    <property type="entry name" value="UbiH/COQ6_monooxygenase"/>
</dbReference>
<comment type="caution">
    <text evidence="9">The sequence shown here is derived from an EMBL/GenBank/DDBJ whole genome shotgun (WGS) entry which is preliminary data.</text>
</comment>
<evidence type="ECO:0000256" key="2">
    <source>
        <dbReference type="ARBA" id="ARBA00004749"/>
    </source>
</evidence>
<reference evidence="10" key="1">
    <citation type="journal article" date="2019" name="Int. J. Syst. Evol. Microbiol.">
        <title>The Global Catalogue of Microorganisms (GCM) 10K type strain sequencing project: providing services to taxonomists for standard genome sequencing and annotation.</title>
        <authorList>
            <consortium name="The Broad Institute Genomics Platform"/>
            <consortium name="The Broad Institute Genome Sequencing Center for Infectious Disease"/>
            <person name="Wu L."/>
            <person name="Ma J."/>
        </authorList>
    </citation>
    <scope>NUCLEOTIDE SEQUENCE [LARGE SCALE GENOMIC DNA]</scope>
    <source>
        <strain evidence="10">KCTC 42443</strain>
    </source>
</reference>
<dbReference type="SUPFAM" id="SSF51905">
    <property type="entry name" value="FAD/NAD(P)-binding domain"/>
    <property type="match status" value="1"/>
</dbReference>
<dbReference type="EMBL" id="BNCH01000004">
    <property type="protein sequence ID" value="GHE99328.1"/>
    <property type="molecule type" value="Genomic_DNA"/>
</dbReference>